<keyword evidence="1" id="KW-0418">Kinase</keyword>
<proteinExistence type="predicted"/>
<reference evidence="2" key="1">
    <citation type="journal article" date="2019" name="Curr. Biol.">
        <title>Genome Sequence of Striga asiatica Provides Insight into the Evolution of Plant Parasitism.</title>
        <authorList>
            <person name="Yoshida S."/>
            <person name="Kim S."/>
            <person name="Wafula E.K."/>
            <person name="Tanskanen J."/>
            <person name="Kim Y.M."/>
            <person name="Honaas L."/>
            <person name="Yang Z."/>
            <person name="Spallek T."/>
            <person name="Conn C.E."/>
            <person name="Ichihashi Y."/>
            <person name="Cheong K."/>
            <person name="Cui S."/>
            <person name="Der J.P."/>
            <person name="Gundlach H."/>
            <person name="Jiao Y."/>
            <person name="Hori C."/>
            <person name="Ishida J.K."/>
            <person name="Kasahara H."/>
            <person name="Kiba T."/>
            <person name="Kim M.S."/>
            <person name="Koo N."/>
            <person name="Laohavisit A."/>
            <person name="Lee Y.H."/>
            <person name="Lumba S."/>
            <person name="McCourt P."/>
            <person name="Mortimer J.C."/>
            <person name="Mutuku J.M."/>
            <person name="Nomura T."/>
            <person name="Sasaki-Sekimoto Y."/>
            <person name="Seto Y."/>
            <person name="Wang Y."/>
            <person name="Wakatake T."/>
            <person name="Sakakibara H."/>
            <person name="Demura T."/>
            <person name="Yamaguchi S."/>
            <person name="Yoneyama K."/>
            <person name="Manabe R.I."/>
            <person name="Nelson D.C."/>
            <person name="Schulman A.H."/>
            <person name="Timko M.P."/>
            <person name="dePamphilis C.W."/>
            <person name="Choi D."/>
            <person name="Shirasu K."/>
        </authorList>
    </citation>
    <scope>NUCLEOTIDE SEQUENCE [LARGE SCALE GENOMIC DNA]</scope>
    <source>
        <strain evidence="2">cv. UVA1</strain>
    </source>
</reference>
<dbReference type="AlphaFoldDB" id="A0A5A7RFD3"/>
<sequence length="479" mass="54302">MSNDKNVNGLNAMVRCVEQTSKVDQKLNYENQRGAENVRSHVPSREFMMKNRAMEKNEKNETLDDSSDSDAQIRGMSEIGFGNMLLLNIIELPMKLGYWVHDSFDPKSCEISLGIGLTQDELPDLSLVSYTSTLNDSLKMLDEQPQSKHKEQQVAGKRVLEGLISRQNEVIINGKGKVPTKTNEADAPMVKSKGIIKQAHPILQHTGLRGQAIKETLVPPTHFEKRRYPANSNMLEKLSPPYGTRVIALTESLNKFERDLCHWIMYNSQVNMDDVVFSNGQIEVQKGELITLRPSKYICSSIIDVWSIVLNHIESECSPNSPLRFFASTKTCFFFPIHHAEQYSVVCFDIKKASVSLFDSSTTALDNSLDVKYNGIPMALGRMLSQYLEHCGLVEEAAVKRNIKVERIKMSWEKKRTRKTSGYLKFLRGKYCAAILAAENNMLKNLKMFAANMHYQLSFEDSSVDVVPPWMNEISVEDE</sequence>
<dbReference type="GO" id="GO:0016301">
    <property type="term" value="F:kinase activity"/>
    <property type="evidence" value="ECO:0007669"/>
    <property type="project" value="UniProtKB-KW"/>
</dbReference>
<dbReference type="Gene3D" id="3.40.395.10">
    <property type="entry name" value="Adenoviral Proteinase, Chain A"/>
    <property type="match status" value="1"/>
</dbReference>
<comment type="caution">
    <text evidence="1">The sequence shown here is derived from an EMBL/GenBank/DDBJ whole genome shotgun (WGS) entry which is preliminary data.</text>
</comment>
<name>A0A5A7RFD3_STRAF</name>
<dbReference type="InterPro" id="IPR038765">
    <property type="entry name" value="Papain-like_cys_pep_sf"/>
</dbReference>
<keyword evidence="2" id="KW-1185">Reference proteome</keyword>
<organism evidence="1 2">
    <name type="scientific">Striga asiatica</name>
    <name type="common">Asiatic witchweed</name>
    <name type="synonym">Buchnera asiatica</name>
    <dbReference type="NCBI Taxonomy" id="4170"/>
    <lineage>
        <taxon>Eukaryota</taxon>
        <taxon>Viridiplantae</taxon>
        <taxon>Streptophyta</taxon>
        <taxon>Embryophyta</taxon>
        <taxon>Tracheophyta</taxon>
        <taxon>Spermatophyta</taxon>
        <taxon>Magnoliopsida</taxon>
        <taxon>eudicotyledons</taxon>
        <taxon>Gunneridae</taxon>
        <taxon>Pentapetalae</taxon>
        <taxon>asterids</taxon>
        <taxon>lamiids</taxon>
        <taxon>Lamiales</taxon>
        <taxon>Orobanchaceae</taxon>
        <taxon>Buchnereae</taxon>
        <taxon>Striga</taxon>
    </lineage>
</organism>
<evidence type="ECO:0000313" key="1">
    <source>
        <dbReference type="EMBL" id="GER55893.1"/>
    </source>
</evidence>
<dbReference type="EMBL" id="BKCP01012292">
    <property type="protein sequence ID" value="GER55893.1"/>
    <property type="molecule type" value="Genomic_DNA"/>
</dbReference>
<dbReference type="Proteomes" id="UP000325081">
    <property type="component" value="Unassembled WGS sequence"/>
</dbReference>
<evidence type="ECO:0000313" key="2">
    <source>
        <dbReference type="Proteomes" id="UP000325081"/>
    </source>
</evidence>
<protein>
    <submittedName>
        <fullName evidence="1">Phosphatidylinositol-4-phosphate 5-kinase family protein</fullName>
    </submittedName>
</protein>
<keyword evidence="1" id="KW-0808">Transferase</keyword>
<dbReference type="SUPFAM" id="SSF54001">
    <property type="entry name" value="Cysteine proteinases"/>
    <property type="match status" value="1"/>
</dbReference>
<accession>A0A5A7RFD3</accession>
<gene>
    <name evidence="1" type="ORF">STAS_33590</name>
</gene>
<dbReference type="OrthoDB" id="1749738at2759"/>